<evidence type="ECO:0000313" key="1">
    <source>
        <dbReference type="EMBL" id="GGP19749.1"/>
    </source>
</evidence>
<name>A0A830GUF1_9CREN</name>
<protein>
    <submittedName>
        <fullName evidence="1">Uncharacterized protein</fullName>
    </submittedName>
</protein>
<reference evidence="1" key="2">
    <citation type="submission" date="2020-09" db="EMBL/GenBank/DDBJ databases">
        <authorList>
            <person name="Sun Q."/>
            <person name="Ohkuma M."/>
        </authorList>
    </citation>
    <scope>NUCLEOTIDE SEQUENCE</scope>
    <source>
        <strain evidence="1">JCM 10088</strain>
    </source>
</reference>
<dbReference type="RefSeq" id="WP_229657632.1">
    <property type="nucleotide sequence ID" value="NZ_BMNL01000001.1"/>
</dbReference>
<dbReference type="AlphaFoldDB" id="A0A830GUF1"/>
<evidence type="ECO:0000313" key="2">
    <source>
        <dbReference type="Proteomes" id="UP000610960"/>
    </source>
</evidence>
<dbReference type="Proteomes" id="UP000610960">
    <property type="component" value="Unassembled WGS sequence"/>
</dbReference>
<reference evidence="1" key="1">
    <citation type="journal article" date="2014" name="Int. J. Syst. Evol. Microbiol.">
        <title>Complete genome sequence of Corynebacterium casei LMG S-19264T (=DSM 44701T), isolated from a smear-ripened cheese.</title>
        <authorList>
            <consortium name="US DOE Joint Genome Institute (JGI-PGF)"/>
            <person name="Walter F."/>
            <person name="Albersmeier A."/>
            <person name="Kalinowski J."/>
            <person name="Ruckert C."/>
        </authorList>
    </citation>
    <scope>NUCLEOTIDE SEQUENCE</scope>
    <source>
        <strain evidence="1">JCM 10088</strain>
    </source>
</reference>
<sequence length="283" mass="31833">MFEYGWITGSLGNANVAPGYSTGYYVGIPFMYYCGTAGLDAGFIQNSYIVLINFSETNGDVCSSSISSSYYYAGSGWSGGSLEYLFGTNNNYATSSDYIPFTPFDQQNNKNYMYYGVFYTYYWFSPDQSNNLDVYFMVNGNIYNDNLPMSTIDYPCNCGLFGCSKCEANALQPTPPSKYLATSYQNAYETAFEAEGNRALNNYQEITYEGVLNNIYPGWIDGTFGYKEKYPNLPYILNLIENTLIYQSQPYLFISTGSGGGYGYMYLNWIITTFGVPYILIIP</sequence>
<accession>A0A830GUF1</accession>
<keyword evidence="2" id="KW-1185">Reference proteome</keyword>
<comment type="caution">
    <text evidence="1">The sequence shown here is derived from an EMBL/GenBank/DDBJ whole genome shotgun (WGS) entry which is preliminary data.</text>
</comment>
<dbReference type="EMBL" id="BMNL01000001">
    <property type="protein sequence ID" value="GGP19749.1"/>
    <property type="molecule type" value="Genomic_DNA"/>
</dbReference>
<proteinExistence type="predicted"/>
<gene>
    <name evidence="1" type="ORF">GCM10007981_04690</name>
</gene>
<organism evidence="1 2">
    <name type="scientific">Thermocladium modestius</name>
    <dbReference type="NCBI Taxonomy" id="62609"/>
    <lineage>
        <taxon>Archaea</taxon>
        <taxon>Thermoproteota</taxon>
        <taxon>Thermoprotei</taxon>
        <taxon>Thermoproteales</taxon>
        <taxon>Thermoproteaceae</taxon>
        <taxon>Thermocladium</taxon>
    </lineage>
</organism>